<evidence type="ECO:0000313" key="3">
    <source>
        <dbReference type="Proteomes" id="UP000467840"/>
    </source>
</evidence>
<reference evidence="2 3" key="1">
    <citation type="journal article" date="2020" name="Mol. Plant">
        <title>The Chromosome-Based Rubber Tree Genome Provides New Insights into Spurge Genome Evolution and Rubber Biosynthesis.</title>
        <authorList>
            <person name="Liu J."/>
            <person name="Shi C."/>
            <person name="Shi C.C."/>
            <person name="Li W."/>
            <person name="Zhang Q.J."/>
            <person name="Zhang Y."/>
            <person name="Li K."/>
            <person name="Lu H.F."/>
            <person name="Shi C."/>
            <person name="Zhu S.T."/>
            <person name="Xiao Z.Y."/>
            <person name="Nan H."/>
            <person name="Yue Y."/>
            <person name="Zhu X.G."/>
            <person name="Wu Y."/>
            <person name="Hong X.N."/>
            <person name="Fan G.Y."/>
            <person name="Tong Y."/>
            <person name="Zhang D."/>
            <person name="Mao C.L."/>
            <person name="Liu Y.L."/>
            <person name="Hao S.J."/>
            <person name="Liu W.Q."/>
            <person name="Lv M.Q."/>
            <person name="Zhang H.B."/>
            <person name="Liu Y."/>
            <person name="Hu-Tang G.R."/>
            <person name="Wang J.P."/>
            <person name="Wang J.H."/>
            <person name="Sun Y.H."/>
            <person name="Ni S.B."/>
            <person name="Chen W.B."/>
            <person name="Zhang X.C."/>
            <person name="Jiao Y.N."/>
            <person name="Eichler E.E."/>
            <person name="Li G.H."/>
            <person name="Liu X."/>
            <person name="Gao L.Z."/>
        </authorList>
    </citation>
    <scope>NUCLEOTIDE SEQUENCE [LARGE SCALE GENOMIC DNA]</scope>
    <source>
        <strain evidence="3">cv. GT1</strain>
        <tissue evidence="2">Leaf</tissue>
    </source>
</reference>
<organism evidence="2 3">
    <name type="scientific">Hevea brasiliensis</name>
    <name type="common">Para rubber tree</name>
    <name type="synonym">Siphonia brasiliensis</name>
    <dbReference type="NCBI Taxonomy" id="3981"/>
    <lineage>
        <taxon>Eukaryota</taxon>
        <taxon>Viridiplantae</taxon>
        <taxon>Streptophyta</taxon>
        <taxon>Embryophyta</taxon>
        <taxon>Tracheophyta</taxon>
        <taxon>Spermatophyta</taxon>
        <taxon>Magnoliopsida</taxon>
        <taxon>eudicotyledons</taxon>
        <taxon>Gunneridae</taxon>
        <taxon>Pentapetalae</taxon>
        <taxon>rosids</taxon>
        <taxon>fabids</taxon>
        <taxon>Malpighiales</taxon>
        <taxon>Euphorbiaceae</taxon>
        <taxon>Crotonoideae</taxon>
        <taxon>Micrandreae</taxon>
        <taxon>Hevea</taxon>
    </lineage>
</organism>
<dbReference type="EMBL" id="JAAGAX010000005">
    <property type="protein sequence ID" value="KAF2313843.1"/>
    <property type="molecule type" value="Genomic_DNA"/>
</dbReference>
<comment type="caution">
    <text evidence="2">The sequence shown here is derived from an EMBL/GenBank/DDBJ whole genome shotgun (WGS) entry which is preliminary data.</text>
</comment>
<keyword evidence="3" id="KW-1185">Reference proteome</keyword>
<dbReference type="InterPro" id="IPR052929">
    <property type="entry name" value="RNase_H-like_EbsB-rel"/>
</dbReference>
<sequence>MLQICAILWNIWQHRNSSIWRNQTSTSSKIVSGAEIYLSEWTCAQERSSGPVLADRRDSVPLSWIRPTSGYLKCNVDASIFSHCNCSGYARVIHDHRGAFKVGYGGVLLGSPTPREVEGLALRQILSWLISSGYSRVVIEVDSQELFNVVLRISWASTKRERDE</sequence>
<dbReference type="InterPro" id="IPR036397">
    <property type="entry name" value="RNaseH_sf"/>
</dbReference>
<dbReference type="Gene3D" id="3.30.420.10">
    <property type="entry name" value="Ribonuclease H-like superfamily/Ribonuclease H"/>
    <property type="match status" value="1"/>
</dbReference>
<dbReference type="PANTHER" id="PTHR47074">
    <property type="entry name" value="BNAC02G40300D PROTEIN"/>
    <property type="match status" value="1"/>
</dbReference>
<dbReference type="InterPro" id="IPR012337">
    <property type="entry name" value="RNaseH-like_sf"/>
</dbReference>
<evidence type="ECO:0000313" key="2">
    <source>
        <dbReference type="EMBL" id="KAF2313843.1"/>
    </source>
</evidence>
<gene>
    <name evidence="2" type="ORF">GH714_018249</name>
</gene>
<feature type="domain" description="RNase H type-1" evidence="1">
    <location>
        <begin position="75"/>
        <end position="151"/>
    </location>
</feature>
<protein>
    <recommendedName>
        <fullName evidence="1">RNase H type-1 domain-containing protein</fullName>
    </recommendedName>
</protein>
<accession>A0A6A6MND2</accession>
<dbReference type="AlphaFoldDB" id="A0A6A6MND2"/>
<dbReference type="SUPFAM" id="SSF53098">
    <property type="entry name" value="Ribonuclease H-like"/>
    <property type="match status" value="1"/>
</dbReference>
<dbReference type="PANTHER" id="PTHR47074:SF11">
    <property type="entry name" value="REVERSE TRANSCRIPTASE-LIKE PROTEIN"/>
    <property type="match status" value="1"/>
</dbReference>
<dbReference type="Proteomes" id="UP000467840">
    <property type="component" value="Chromosome 15"/>
</dbReference>
<name>A0A6A6MND2_HEVBR</name>
<proteinExistence type="predicted"/>
<dbReference type="GO" id="GO:0003676">
    <property type="term" value="F:nucleic acid binding"/>
    <property type="evidence" value="ECO:0007669"/>
    <property type="project" value="InterPro"/>
</dbReference>
<dbReference type="GO" id="GO:0004523">
    <property type="term" value="F:RNA-DNA hybrid ribonuclease activity"/>
    <property type="evidence" value="ECO:0007669"/>
    <property type="project" value="InterPro"/>
</dbReference>
<dbReference type="Pfam" id="PF13456">
    <property type="entry name" value="RVT_3"/>
    <property type="match status" value="1"/>
</dbReference>
<dbReference type="InterPro" id="IPR044730">
    <property type="entry name" value="RNase_H-like_dom_plant"/>
</dbReference>
<evidence type="ECO:0000259" key="1">
    <source>
        <dbReference type="Pfam" id="PF13456"/>
    </source>
</evidence>
<dbReference type="InterPro" id="IPR002156">
    <property type="entry name" value="RNaseH_domain"/>
</dbReference>
<dbReference type="CDD" id="cd06222">
    <property type="entry name" value="RNase_H_like"/>
    <property type="match status" value="1"/>
</dbReference>